<accession>A0ACC3AQT7</accession>
<proteinExistence type="predicted"/>
<name>A0ACC3AQT7_9EURO</name>
<comment type="caution">
    <text evidence="1">The sequence shown here is derived from an EMBL/GenBank/DDBJ whole genome shotgun (WGS) entry which is preliminary data.</text>
</comment>
<protein>
    <submittedName>
        <fullName evidence="1">Uncharacterized protein</fullName>
    </submittedName>
</protein>
<sequence length="121" mass="12663">MAIEHGEKVASCAPSRILPPYPENDDGSGGGTSGKYETWVLASQLNLGDRTVWDGGTIPQQSSQCVSVGVELISASLRVCEVCEGSTSTHGCLLYSVLCTLCCYPPLPISTLASRSVGFHG</sequence>
<reference evidence="1 2" key="1">
    <citation type="journal article" date="2023" name="ACS Omega">
        <title>Identification of the Neoaspergillic Acid Biosynthesis Gene Cluster by Establishing an In Vitro CRISPR-Ribonucleoprotein Genetic System in Aspergillus melleus.</title>
        <authorList>
            <person name="Yuan B."/>
            <person name="Grau M.F."/>
            <person name="Murata R.M."/>
            <person name="Torok T."/>
            <person name="Venkateswaran K."/>
            <person name="Stajich J.E."/>
            <person name="Wang C.C.C."/>
        </authorList>
    </citation>
    <scope>NUCLEOTIDE SEQUENCE [LARGE SCALE GENOMIC DNA]</scope>
    <source>
        <strain evidence="1 2">IMV 1140</strain>
    </source>
</reference>
<keyword evidence="2" id="KW-1185">Reference proteome</keyword>
<organism evidence="1 2">
    <name type="scientific">Aspergillus melleus</name>
    <dbReference type="NCBI Taxonomy" id="138277"/>
    <lineage>
        <taxon>Eukaryota</taxon>
        <taxon>Fungi</taxon>
        <taxon>Dikarya</taxon>
        <taxon>Ascomycota</taxon>
        <taxon>Pezizomycotina</taxon>
        <taxon>Eurotiomycetes</taxon>
        <taxon>Eurotiomycetidae</taxon>
        <taxon>Eurotiales</taxon>
        <taxon>Aspergillaceae</taxon>
        <taxon>Aspergillus</taxon>
        <taxon>Aspergillus subgen. Circumdati</taxon>
    </lineage>
</organism>
<evidence type="ECO:0000313" key="1">
    <source>
        <dbReference type="EMBL" id="KAK1140082.1"/>
    </source>
</evidence>
<gene>
    <name evidence="1" type="ORF">N8T08_010914</name>
</gene>
<dbReference type="Proteomes" id="UP001177260">
    <property type="component" value="Unassembled WGS sequence"/>
</dbReference>
<evidence type="ECO:0000313" key="2">
    <source>
        <dbReference type="Proteomes" id="UP001177260"/>
    </source>
</evidence>
<dbReference type="EMBL" id="JAOPJF010000091">
    <property type="protein sequence ID" value="KAK1140082.1"/>
    <property type="molecule type" value="Genomic_DNA"/>
</dbReference>